<comment type="caution">
    <text evidence="7">The sequence shown here is derived from an EMBL/GenBank/DDBJ whole genome shotgun (WGS) entry which is preliminary data.</text>
</comment>
<dbReference type="RefSeq" id="WP_065401095.1">
    <property type="nucleotide sequence ID" value="NZ_MAYG01000032.1"/>
</dbReference>
<reference evidence="8" key="1">
    <citation type="submission" date="2016-07" db="EMBL/GenBank/DDBJ databases">
        <authorList>
            <person name="Florea S."/>
            <person name="Webb J.S."/>
            <person name="Jaromczyk J."/>
            <person name="Schardl C.L."/>
        </authorList>
    </citation>
    <scope>NUCLEOTIDE SEQUENCE [LARGE SCALE GENOMIC DNA]</scope>
    <source>
        <strain evidence="8">CC-VM-7</strain>
    </source>
</reference>
<gene>
    <name evidence="7" type="ORF">BBI00_22450</name>
</gene>
<dbReference type="STRING" id="651561.BBI00_22450"/>
<sequence>MKTFHEHKEEVTEQISSGNYDHALKRIIDFTLDTENIKLYKKTNAFLAWYDSHQNSEELSRKLTALLSEISSELQKKEPLDRHILTKMIGWEKKYSKAFTLGPMNLEIRTGEIVGLVGENGNGKTTLLRSLCGELRADKGELYYLFPYTDTYDLRSKLIYIPQRTPSWRGGLLQNLLFTAVSYGYSPGEAVEVTELIMARLGLRRFREYSWKNLSSGYKMRFELARMLLRKPKILLIDEPLANLDIIAQQTVLEDLRQIAGSPFRPLAVVLSSQQLYEVEKNSSQIIFLKNGKQQDLNRGEVVSLIIEFETDENITELKCKLSQLPLQSLEQNGSTFVAVFHKEMKREDFIRFCLEQAVNIAYFRDISKSSRVFFLK</sequence>
<evidence type="ECO:0000256" key="4">
    <source>
        <dbReference type="ARBA" id="ARBA00022741"/>
    </source>
</evidence>
<dbReference type="PANTHER" id="PTHR42711:SF5">
    <property type="entry name" value="ABC TRANSPORTER ATP-BINDING PROTEIN NATA"/>
    <property type="match status" value="1"/>
</dbReference>
<keyword evidence="2" id="KW-0813">Transport</keyword>
<dbReference type="SMART" id="SM00382">
    <property type="entry name" value="AAA"/>
    <property type="match status" value="1"/>
</dbReference>
<evidence type="ECO:0000259" key="6">
    <source>
        <dbReference type="PROSITE" id="PS50893"/>
    </source>
</evidence>
<name>A0A1B8Z9Q8_9FLAO</name>
<accession>A0A1B8Z9Q8</accession>
<evidence type="ECO:0000256" key="2">
    <source>
        <dbReference type="ARBA" id="ARBA00022448"/>
    </source>
</evidence>
<protein>
    <submittedName>
        <fullName evidence="7">ABC transporter ATP-binding protein</fullName>
    </submittedName>
</protein>
<dbReference type="Gene3D" id="3.40.50.300">
    <property type="entry name" value="P-loop containing nucleotide triphosphate hydrolases"/>
    <property type="match status" value="1"/>
</dbReference>
<dbReference type="GO" id="GO:0005524">
    <property type="term" value="F:ATP binding"/>
    <property type="evidence" value="ECO:0007669"/>
    <property type="project" value="UniProtKB-KW"/>
</dbReference>
<evidence type="ECO:0000256" key="5">
    <source>
        <dbReference type="ARBA" id="ARBA00022840"/>
    </source>
</evidence>
<feature type="domain" description="ABC transporter" evidence="6">
    <location>
        <begin position="80"/>
        <end position="316"/>
    </location>
</feature>
<organism evidence="7 8">
    <name type="scientific">Chryseobacterium arthrosphaerae</name>
    <dbReference type="NCBI Taxonomy" id="651561"/>
    <lineage>
        <taxon>Bacteria</taxon>
        <taxon>Pseudomonadati</taxon>
        <taxon>Bacteroidota</taxon>
        <taxon>Flavobacteriia</taxon>
        <taxon>Flavobacteriales</taxon>
        <taxon>Weeksellaceae</taxon>
        <taxon>Chryseobacterium group</taxon>
        <taxon>Chryseobacterium</taxon>
    </lineage>
</organism>
<dbReference type="EMBL" id="MAYG01000032">
    <property type="protein sequence ID" value="OCA68353.1"/>
    <property type="molecule type" value="Genomic_DNA"/>
</dbReference>
<keyword evidence="5 7" id="KW-0067">ATP-binding</keyword>
<evidence type="ECO:0000313" key="8">
    <source>
        <dbReference type="Proteomes" id="UP000093432"/>
    </source>
</evidence>
<evidence type="ECO:0000256" key="3">
    <source>
        <dbReference type="ARBA" id="ARBA00022458"/>
    </source>
</evidence>
<dbReference type="PROSITE" id="PS50893">
    <property type="entry name" value="ABC_TRANSPORTER_2"/>
    <property type="match status" value="1"/>
</dbReference>
<dbReference type="InterPro" id="IPR027417">
    <property type="entry name" value="P-loop_NTPase"/>
</dbReference>
<proteinExistence type="inferred from homology"/>
<dbReference type="Proteomes" id="UP000093432">
    <property type="component" value="Unassembled WGS sequence"/>
</dbReference>
<dbReference type="Pfam" id="PF00005">
    <property type="entry name" value="ABC_tran"/>
    <property type="match status" value="1"/>
</dbReference>
<keyword evidence="3" id="KW-0536">Nodulation</keyword>
<evidence type="ECO:0000256" key="1">
    <source>
        <dbReference type="ARBA" id="ARBA00005417"/>
    </source>
</evidence>
<dbReference type="SUPFAM" id="SSF52540">
    <property type="entry name" value="P-loop containing nucleoside triphosphate hydrolases"/>
    <property type="match status" value="1"/>
</dbReference>
<evidence type="ECO:0000313" key="7">
    <source>
        <dbReference type="EMBL" id="OCA68353.1"/>
    </source>
</evidence>
<dbReference type="InterPro" id="IPR003593">
    <property type="entry name" value="AAA+_ATPase"/>
</dbReference>
<dbReference type="InterPro" id="IPR003439">
    <property type="entry name" value="ABC_transporter-like_ATP-bd"/>
</dbReference>
<dbReference type="PANTHER" id="PTHR42711">
    <property type="entry name" value="ABC TRANSPORTER ATP-BINDING PROTEIN"/>
    <property type="match status" value="1"/>
</dbReference>
<dbReference type="OrthoDB" id="963173at2"/>
<dbReference type="InterPro" id="IPR050763">
    <property type="entry name" value="ABC_transporter_ATP-binding"/>
</dbReference>
<dbReference type="GO" id="GO:0016887">
    <property type="term" value="F:ATP hydrolysis activity"/>
    <property type="evidence" value="ECO:0007669"/>
    <property type="project" value="InterPro"/>
</dbReference>
<dbReference type="AlphaFoldDB" id="A0A1B8Z9Q8"/>
<comment type="similarity">
    <text evidence="1">Belongs to the ABC transporter superfamily.</text>
</comment>
<keyword evidence="4" id="KW-0547">Nucleotide-binding</keyword>